<reference evidence="2 3" key="1">
    <citation type="submission" date="2021-10" db="EMBL/GenBank/DDBJ databases">
        <title>Anaerobic single-cell dispensing facilitates the cultivation of human gut bacteria.</title>
        <authorList>
            <person name="Afrizal A."/>
        </authorList>
    </citation>
    <scope>NUCLEOTIDE SEQUENCE [LARGE SCALE GENOMIC DNA]</scope>
    <source>
        <strain evidence="2 3">CLA-AA-H224</strain>
    </source>
</reference>
<dbReference type="InterPro" id="IPR036515">
    <property type="entry name" value="Transposase_17_sf"/>
</dbReference>
<comment type="caution">
    <text evidence="2">The sequence shown here is derived from an EMBL/GenBank/DDBJ whole genome shotgun (WGS) entry which is preliminary data.</text>
</comment>
<evidence type="ECO:0000313" key="3">
    <source>
        <dbReference type="Proteomes" id="UP001198200"/>
    </source>
</evidence>
<dbReference type="SUPFAM" id="SSF143422">
    <property type="entry name" value="Transposase IS200-like"/>
    <property type="match status" value="1"/>
</dbReference>
<feature type="domain" description="Transposase IS200-like" evidence="1">
    <location>
        <begin position="9"/>
        <end position="125"/>
    </location>
</feature>
<dbReference type="GO" id="GO:0006313">
    <property type="term" value="P:DNA transposition"/>
    <property type="evidence" value="ECO:0007669"/>
    <property type="project" value="InterPro"/>
</dbReference>
<dbReference type="InterPro" id="IPR002686">
    <property type="entry name" value="Transposase_17"/>
</dbReference>
<dbReference type="Pfam" id="PF01797">
    <property type="entry name" value="Y1_Tnp"/>
    <property type="match status" value="1"/>
</dbReference>
<name>A0AAE3JCV2_9FIRM</name>
<gene>
    <name evidence="2" type="ORF">LKD48_15390</name>
</gene>
<dbReference type="GO" id="GO:0003677">
    <property type="term" value="F:DNA binding"/>
    <property type="evidence" value="ECO:0007669"/>
    <property type="project" value="InterPro"/>
</dbReference>
<protein>
    <submittedName>
        <fullName evidence="2">Transposase</fullName>
    </submittedName>
</protein>
<evidence type="ECO:0000313" key="2">
    <source>
        <dbReference type="EMBL" id="MCC2222985.1"/>
    </source>
</evidence>
<dbReference type="PANTHER" id="PTHR34322:SF2">
    <property type="entry name" value="TRANSPOSASE IS200-LIKE DOMAIN-CONTAINING PROTEIN"/>
    <property type="match status" value="1"/>
</dbReference>
<sequence>MPRKARKKSNLCINHVILRGVNQQIIFEDEYDYQQFIDILRYYKDEKKCSFNLYAYCLMDNHVHLLLEYTTVSLDEIMKRIEIKFVRWYNKRYRRIGHLFQERYKSEPVEDMEYLKIVFRYIHQNPLNAGIEKVPGAYPWSSYHDYANQDDSFIDIKRISDLFQNYEECMTYLHTLSDKMCMELQSFGIYGISDEDAMEIIQKKTDCKSPADFQRLGLLKRNQYLKELKDSGISVRQLSRLTGISRGAINAAINQS</sequence>
<dbReference type="Gene3D" id="3.30.70.1290">
    <property type="entry name" value="Transposase IS200-like"/>
    <property type="match status" value="1"/>
</dbReference>
<dbReference type="AlphaFoldDB" id="A0AAE3JCV2"/>
<accession>A0AAE3JCV2</accession>
<dbReference type="PANTHER" id="PTHR34322">
    <property type="entry name" value="TRANSPOSASE, Y1_TNP DOMAIN-CONTAINING"/>
    <property type="match status" value="1"/>
</dbReference>
<proteinExistence type="predicted"/>
<dbReference type="Proteomes" id="UP001198200">
    <property type="component" value="Unassembled WGS sequence"/>
</dbReference>
<keyword evidence="3" id="KW-1185">Reference proteome</keyword>
<dbReference type="RefSeq" id="WP_308732514.1">
    <property type="nucleotide sequence ID" value="NZ_JAJEQN010000061.1"/>
</dbReference>
<organism evidence="2 3">
    <name type="scientific">Anthropogastromicrobium aceti</name>
    <dbReference type="NCBI Taxonomy" id="2981768"/>
    <lineage>
        <taxon>Bacteria</taxon>
        <taxon>Bacillati</taxon>
        <taxon>Bacillota</taxon>
        <taxon>Clostridia</taxon>
        <taxon>Lachnospirales</taxon>
        <taxon>Lachnospiraceae</taxon>
        <taxon>Anthropogastromicrobium</taxon>
    </lineage>
</organism>
<dbReference type="SMART" id="SM01321">
    <property type="entry name" value="Y1_Tnp"/>
    <property type="match status" value="1"/>
</dbReference>
<evidence type="ECO:0000259" key="1">
    <source>
        <dbReference type="SMART" id="SM01321"/>
    </source>
</evidence>
<dbReference type="GO" id="GO:0004803">
    <property type="term" value="F:transposase activity"/>
    <property type="evidence" value="ECO:0007669"/>
    <property type="project" value="InterPro"/>
</dbReference>
<dbReference type="EMBL" id="JAJEQN010000061">
    <property type="protein sequence ID" value="MCC2222985.1"/>
    <property type="molecule type" value="Genomic_DNA"/>
</dbReference>